<evidence type="ECO:0000313" key="2">
    <source>
        <dbReference type="Proteomes" id="UP001604277"/>
    </source>
</evidence>
<sequence length="120" mass="14048">MRILLEHVDRLERPQNIPLQNNGCYSIIAKVTGRFSFSNMLKYIYEKKIKEMSNPFDTKVARHNMASGVLLHTSGREHLAHWRHLITSYDNRSFHLVGKISPHHQWTITLAHWCIGEQNS</sequence>
<dbReference type="EMBL" id="JBFOLJ010000008">
    <property type="protein sequence ID" value="KAL2514972.1"/>
    <property type="molecule type" value="Genomic_DNA"/>
</dbReference>
<dbReference type="Proteomes" id="UP001604277">
    <property type="component" value="Unassembled WGS sequence"/>
</dbReference>
<gene>
    <name evidence="1" type="ORF">Fot_28943</name>
</gene>
<comment type="caution">
    <text evidence="1">The sequence shown here is derived from an EMBL/GenBank/DDBJ whole genome shotgun (WGS) entry which is preliminary data.</text>
</comment>
<organism evidence="1 2">
    <name type="scientific">Forsythia ovata</name>
    <dbReference type="NCBI Taxonomy" id="205694"/>
    <lineage>
        <taxon>Eukaryota</taxon>
        <taxon>Viridiplantae</taxon>
        <taxon>Streptophyta</taxon>
        <taxon>Embryophyta</taxon>
        <taxon>Tracheophyta</taxon>
        <taxon>Spermatophyta</taxon>
        <taxon>Magnoliopsida</taxon>
        <taxon>eudicotyledons</taxon>
        <taxon>Gunneridae</taxon>
        <taxon>Pentapetalae</taxon>
        <taxon>asterids</taxon>
        <taxon>lamiids</taxon>
        <taxon>Lamiales</taxon>
        <taxon>Oleaceae</taxon>
        <taxon>Forsythieae</taxon>
        <taxon>Forsythia</taxon>
    </lineage>
</organism>
<keyword evidence="2" id="KW-1185">Reference proteome</keyword>
<evidence type="ECO:0000313" key="1">
    <source>
        <dbReference type="EMBL" id="KAL2514972.1"/>
    </source>
</evidence>
<protein>
    <submittedName>
        <fullName evidence="1">Uncharacterized protein</fullName>
    </submittedName>
</protein>
<dbReference type="AlphaFoldDB" id="A0ABD1TQJ7"/>
<proteinExistence type="predicted"/>
<reference evidence="2" key="1">
    <citation type="submission" date="2024-07" db="EMBL/GenBank/DDBJ databases">
        <title>Two chromosome-level genome assemblies of Korean endemic species Abeliophyllum distichum and Forsythia ovata (Oleaceae).</title>
        <authorList>
            <person name="Jang H."/>
        </authorList>
    </citation>
    <scope>NUCLEOTIDE SEQUENCE [LARGE SCALE GENOMIC DNA]</scope>
</reference>
<accession>A0ABD1TQJ7</accession>
<name>A0ABD1TQJ7_9LAMI</name>